<evidence type="ECO:0000256" key="8">
    <source>
        <dbReference type="SAM" id="MobiDB-lite"/>
    </source>
</evidence>
<dbReference type="AlphaFoldDB" id="A0A6C2YI85"/>
<evidence type="ECO:0000313" key="10">
    <source>
        <dbReference type="EMBL" id="VIP01248.1"/>
    </source>
</evidence>
<dbReference type="SMART" id="SM00220">
    <property type="entry name" value="S_TKc"/>
    <property type="match status" value="1"/>
</dbReference>
<feature type="region of interest" description="Disordered" evidence="8">
    <location>
        <begin position="577"/>
        <end position="650"/>
    </location>
</feature>
<dbReference type="PROSITE" id="PS00107">
    <property type="entry name" value="PROTEIN_KINASE_ATP"/>
    <property type="match status" value="1"/>
</dbReference>
<dbReference type="Gene3D" id="3.30.200.20">
    <property type="entry name" value="Phosphorylase Kinase, domain 1"/>
    <property type="match status" value="1"/>
</dbReference>
<accession>A0A6C2YI85</accession>
<keyword evidence="11" id="KW-1185">Reference proteome</keyword>
<dbReference type="Proteomes" id="UP000464378">
    <property type="component" value="Chromosome"/>
</dbReference>
<proteinExistence type="predicted"/>
<dbReference type="RefSeq" id="WP_162656474.1">
    <property type="nucleotide sequence ID" value="NZ_LR593887.1"/>
</dbReference>
<protein>
    <recommendedName>
        <fullName evidence="1">non-specific serine/threonine protein kinase</fullName>
        <ecNumber evidence="1">2.7.11.1</ecNumber>
    </recommendedName>
</protein>
<evidence type="ECO:0000256" key="2">
    <source>
        <dbReference type="ARBA" id="ARBA00022527"/>
    </source>
</evidence>
<reference evidence="10" key="1">
    <citation type="submission" date="2019-04" db="EMBL/GenBank/DDBJ databases">
        <authorList>
            <consortium name="Science for Life Laboratories"/>
        </authorList>
    </citation>
    <scope>NUCLEOTIDE SEQUENCE</scope>
    <source>
        <strain evidence="10">MBLW1</strain>
    </source>
</reference>
<dbReference type="PROSITE" id="PS50011">
    <property type="entry name" value="PROTEIN_KINASE_DOM"/>
    <property type="match status" value="1"/>
</dbReference>
<evidence type="ECO:0000256" key="1">
    <source>
        <dbReference type="ARBA" id="ARBA00012513"/>
    </source>
</evidence>
<feature type="region of interest" description="Disordered" evidence="8">
    <location>
        <begin position="439"/>
        <end position="461"/>
    </location>
</feature>
<feature type="compositionally biased region" description="Low complexity" evidence="8">
    <location>
        <begin position="386"/>
        <end position="402"/>
    </location>
</feature>
<feature type="domain" description="Protein kinase" evidence="9">
    <location>
        <begin position="118"/>
        <end position="379"/>
    </location>
</feature>
<name>A0A6C2YI85_9BACT</name>
<sequence>MSGCRSEYEWRDTLTRPISPPELTELASHLESCFHCSAILDRLAQEAPLAEPPDASPGNAGTESPTRMLIRLREDRATAKISDLPLKLQSPIPPIAASPMVFLSPPKKPDELGWLGPYRVLKKLGEGGMGMVFAAEDTSLRRAVALKIMHPQVMLEPDSHQRFLREARAAASLQHDHIVTIYQVGTENSVPFMAMQLLRGQTLDSWLRSGKPMTVGQAVRIVRQVAEALAVAHEKGLVHRDIKPANLWLEAPNGRVKVLDFGLARNVRSGTALTLPGEVVGTPSYMSPEQGRGQPLDFRTDLFSLGVVLYQLLSGELPFQAPDALGVLASILVDQPPNVATRNPQIPEELAEWTMRLLEKPAANRADSTEQVALAMKRIERQLRNGASGSSSGLGLSTRTASDSGKSIESTENRPKSSGDTLAVSDPMVVIQADDPTVDEEPASITGRTARRSRKTLRNGPPNRQPLSIWWRYRYVWISCVVGLLLGGVGWALLQHSPPGFVEVQTRWPEIPVYVEKGNQIQAVIHPQSNAVQQLRPGAYTIRLYGRDAEFFEVITPQGSAEVQIRSNDRLRIQVVEKQRADGQPLPPEWNRDDNAGGPPNPNPPRPGGFWDMLKHGKLGPPPQGKLGKAGPMPQLPEPLQPIIPNPQPE</sequence>
<dbReference type="EC" id="2.7.11.1" evidence="1"/>
<evidence type="ECO:0000256" key="5">
    <source>
        <dbReference type="ARBA" id="ARBA00022777"/>
    </source>
</evidence>
<keyword evidence="6 7" id="KW-0067">ATP-binding</keyword>
<dbReference type="FunFam" id="1.10.510.10:FF:000021">
    <property type="entry name" value="Serine/threonine protein kinase"/>
    <property type="match status" value="1"/>
</dbReference>
<dbReference type="KEGG" id="tim:GMBLW1_27120"/>
<dbReference type="EMBL" id="LR593887">
    <property type="protein sequence ID" value="VTR97922.1"/>
    <property type="molecule type" value="Genomic_DNA"/>
</dbReference>
<evidence type="ECO:0000313" key="11">
    <source>
        <dbReference type="Proteomes" id="UP000464378"/>
    </source>
</evidence>
<feature type="region of interest" description="Disordered" evidence="8">
    <location>
        <begin position="385"/>
        <end position="424"/>
    </location>
</feature>
<dbReference type="InterPro" id="IPR017441">
    <property type="entry name" value="Protein_kinase_ATP_BS"/>
</dbReference>
<evidence type="ECO:0000256" key="7">
    <source>
        <dbReference type="PROSITE-ProRule" id="PRU10141"/>
    </source>
</evidence>
<feature type="binding site" evidence="7">
    <location>
        <position position="147"/>
    </location>
    <ligand>
        <name>ATP</name>
        <dbReference type="ChEBI" id="CHEBI:30616"/>
    </ligand>
</feature>
<keyword evidence="4 7" id="KW-0547">Nucleotide-binding</keyword>
<keyword evidence="5 10" id="KW-0418">Kinase</keyword>
<evidence type="ECO:0000256" key="4">
    <source>
        <dbReference type="ARBA" id="ARBA00022741"/>
    </source>
</evidence>
<dbReference type="PANTHER" id="PTHR43289:SF34">
    <property type="entry name" value="SERINE_THREONINE-PROTEIN KINASE YBDM-RELATED"/>
    <property type="match status" value="1"/>
</dbReference>
<dbReference type="Gene3D" id="1.10.510.10">
    <property type="entry name" value="Transferase(Phosphotransferase) domain 1"/>
    <property type="match status" value="1"/>
</dbReference>
<organism evidence="10">
    <name type="scientific">Tuwongella immobilis</name>
    <dbReference type="NCBI Taxonomy" id="692036"/>
    <lineage>
        <taxon>Bacteria</taxon>
        <taxon>Pseudomonadati</taxon>
        <taxon>Planctomycetota</taxon>
        <taxon>Planctomycetia</taxon>
        <taxon>Gemmatales</taxon>
        <taxon>Gemmataceae</taxon>
        <taxon>Tuwongella</taxon>
    </lineage>
</organism>
<feature type="compositionally biased region" description="Pro residues" evidence="8">
    <location>
        <begin position="634"/>
        <end position="650"/>
    </location>
</feature>
<gene>
    <name evidence="10" type="ORF">GMBLW1_27120</name>
</gene>
<dbReference type="EMBL" id="LR586016">
    <property type="protein sequence ID" value="VIP01248.1"/>
    <property type="molecule type" value="Genomic_DNA"/>
</dbReference>
<evidence type="ECO:0000256" key="6">
    <source>
        <dbReference type="ARBA" id="ARBA00022840"/>
    </source>
</evidence>
<dbReference type="Pfam" id="PF00069">
    <property type="entry name" value="Pkinase"/>
    <property type="match status" value="1"/>
</dbReference>
<evidence type="ECO:0000259" key="9">
    <source>
        <dbReference type="PROSITE" id="PS50011"/>
    </source>
</evidence>
<dbReference type="GO" id="GO:0004674">
    <property type="term" value="F:protein serine/threonine kinase activity"/>
    <property type="evidence" value="ECO:0007669"/>
    <property type="project" value="UniProtKB-KW"/>
</dbReference>
<dbReference type="InParanoid" id="A0A6C2YI85"/>
<dbReference type="GO" id="GO:0005524">
    <property type="term" value="F:ATP binding"/>
    <property type="evidence" value="ECO:0007669"/>
    <property type="project" value="UniProtKB-UniRule"/>
</dbReference>
<keyword evidence="3" id="KW-0808">Transferase</keyword>
<keyword evidence="2" id="KW-0723">Serine/threonine-protein kinase</keyword>
<dbReference type="InterPro" id="IPR011009">
    <property type="entry name" value="Kinase-like_dom_sf"/>
</dbReference>
<dbReference type="SUPFAM" id="SSF56112">
    <property type="entry name" value="Protein kinase-like (PK-like)"/>
    <property type="match status" value="1"/>
</dbReference>
<dbReference type="InterPro" id="IPR000719">
    <property type="entry name" value="Prot_kinase_dom"/>
</dbReference>
<evidence type="ECO:0000256" key="3">
    <source>
        <dbReference type="ARBA" id="ARBA00022679"/>
    </source>
</evidence>
<dbReference type="PANTHER" id="PTHR43289">
    <property type="entry name" value="MITOGEN-ACTIVATED PROTEIN KINASE KINASE KINASE 20-RELATED"/>
    <property type="match status" value="1"/>
</dbReference>
<dbReference type="CDD" id="cd14014">
    <property type="entry name" value="STKc_PknB_like"/>
    <property type="match status" value="1"/>
</dbReference>